<feature type="repeat" description="PPR" evidence="4">
    <location>
        <begin position="770"/>
        <end position="804"/>
    </location>
</feature>
<dbReference type="EnsemblPlants" id="PNT67677">
    <property type="protein sequence ID" value="PNT67677"/>
    <property type="gene ID" value="BRADI_3g30440v3"/>
</dbReference>
<feature type="repeat" description="PPR" evidence="4">
    <location>
        <begin position="515"/>
        <end position="549"/>
    </location>
</feature>
<feature type="repeat" description="PPR" evidence="4">
    <location>
        <begin position="234"/>
        <end position="264"/>
    </location>
</feature>
<comment type="similarity">
    <text evidence="1">Belongs to the PPR family. P subfamily.</text>
</comment>
<dbReference type="NCBIfam" id="TIGR00756">
    <property type="entry name" value="PPR"/>
    <property type="match status" value="11"/>
</dbReference>
<protein>
    <recommendedName>
        <fullName evidence="8">Pentacotripeptide-repeat region of PRORP domain-containing protein</fullName>
    </recommendedName>
</protein>
<dbReference type="OrthoDB" id="185373at2759"/>
<dbReference type="PANTHER" id="PTHR46128">
    <property type="entry name" value="MITOCHONDRIAL GROUP I INTRON SPLICING FACTOR CCM1"/>
    <property type="match status" value="1"/>
</dbReference>
<feature type="repeat" description="PPR" evidence="4">
    <location>
        <begin position="585"/>
        <end position="619"/>
    </location>
</feature>
<keyword evidence="7" id="KW-1185">Reference proteome</keyword>
<evidence type="ECO:0000256" key="3">
    <source>
        <dbReference type="ARBA" id="ARBA00022946"/>
    </source>
</evidence>
<dbReference type="EnsemblPlants" id="PNT67676">
    <property type="protein sequence ID" value="PNT67676"/>
    <property type="gene ID" value="BRADI_3g30440v3"/>
</dbReference>
<dbReference type="InterPro" id="IPR050872">
    <property type="entry name" value="PPR_P_subfamily"/>
</dbReference>
<evidence type="ECO:0000313" key="5">
    <source>
        <dbReference type="EMBL" id="PNT67676.1"/>
    </source>
</evidence>
<gene>
    <name evidence="6" type="primary">LOC100831255</name>
    <name evidence="5" type="ORF">BRADI_3g30440v3</name>
</gene>
<dbReference type="InterPro" id="IPR011990">
    <property type="entry name" value="TPR-like_helical_dom_sf"/>
</dbReference>
<dbReference type="Pfam" id="PF13041">
    <property type="entry name" value="PPR_2"/>
    <property type="match status" value="5"/>
</dbReference>
<organism evidence="5">
    <name type="scientific">Brachypodium distachyon</name>
    <name type="common">Purple false brome</name>
    <name type="synonym">Trachynia distachya</name>
    <dbReference type="NCBI Taxonomy" id="15368"/>
    <lineage>
        <taxon>Eukaryota</taxon>
        <taxon>Viridiplantae</taxon>
        <taxon>Streptophyta</taxon>
        <taxon>Embryophyta</taxon>
        <taxon>Tracheophyta</taxon>
        <taxon>Spermatophyta</taxon>
        <taxon>Magnoliopsida</taxon>
        <taxon>Liliopsida</taxon>
        <taxon>Poales</taxon>
        <taxon>Poaceae</taxon>
        <taxon>BOP clade</taxon>
        <taxon>Pooideae</taxon>
        <taxon>Stipodae</taxon>
        <taxon>Brachypodieae</taxon>
        <taxon>Brachypodium</taxon>
    </lineage>
</organism>
<keyword evidence="3" id="KW-0809">Transit peptide</keyword>
<evidence type="ECO:0000256" key="1">
    <source>
        <dbReference type="ARBA" id="ARBA00007626"/>
    </source>
</evidence>
<accession>A0A2K2D068</accession>
<dbReference type="Gramene" id="PNT67677">
    <property type="protein sequence ID" value="PNT67677"/>
    <property type="gene ID" value="BRADI_3g30440v3"/>
</dbReference>
<dbReference type="Gramene" id="PNT67676">
    <property type="protein sequence ID" value="PNT67676"/>
    <property type="gene ID" value="BRADI_3g30440v3"/>
</dbReference>
<evidence type="ECO:0000256" key="4">
    <source>
        <dbReference type="PROSITE-ProRule" id="PRU00708"/>
    </source>
</evidence>
<feature type="repeat" description="PPR" evidence="4">
    <location>
        <begin position="305"/>
        <end position="339"/>
    </location>
</feature>
<proteinExistence type="inferred from homology"/>
<dbReference type="ExpressionAtlas" id="A0A2K2D068">
    <property type="expression patterns" value="baseline"/>
</dbReference>
<evidence type="ECO:0000256" key="2">
    <source>
        <dbReference type="ARBA" id="ARBA00022737"/>
    </source>
</evidence>
<dbReference type="EMBL" id="CM000882">
    <property type="protein sequence ID" value="PNT67676.1"/>
    <property type="molecule type" value="Genomic_DNA"/>
</dbReference>
<dbReference type="Pfam" id="PF01535">
    <property type="entry name" value="PPR"/>
    <property type="match status" value="5"/>
</dbReference>
<dbReference type="AlphaFoldDB" id="A0A2K2D068"/>
<dbReference type="Pfam" id="PF13812">
    <property type="entry name" value="PPR_3"/>
    <property type="match status" value="1"/>
</dbReference>
<feature type="repeat" description="PPR" evidence="4">
    <location>
        <begin position="620"/>
        <end position="654"/>
    </location>
</feature>
<dbReference type="PANTHER" id="PTHR46128:SF178">
    <property type="entry name" value="UBA DOMAIN-CONTAINING PROTEIN"/>
    <property type="match status" value="1"/>
</dbReference>
<keyword evidence="2" id="KW-0677">Repeat</keyword>
<reference evidence="6" key="3">
    <citation type="submission" date="2018-08" db="UniProtKB">
        <authorList>
            <consortium name="EnsemblPlants"/>
        </authorList>
    </citation>
    <scope>IDENTIFICATION</scope>
    <source>
        <strain evidence="6">cv. Bd21</strain>
    </source>
</reference>
<reference evidence="5 6" key="1">
    <citation type="journal article" date="2010" name="Nature">
        <title>Genome sequencing and analysis of the model grass Brachypodium distachyon.</title>
        <authorList>
            <consortium name="International Brachypodium Initiative"/>
        </authorList>
    </citation>
    <scope>NUCLEOTIDE SEQUENCE [LARGE SCALE GENOMIC DNA]</scope>
    <source>
        <strain evidence="5">Bd21</strain>
        <strain evidence="6">cv. Bd21</strain>
    </source>
</reference>
<dbReference type="EMBL" id="CM000882">
    <property type="protein sequence ID" value="PNT67677.1"/>
    <property type="molecule type" value="Genomic_DNA"/>
</dbReference>
<dbReference type="PROSITE" id="PS51375">
    <property type="entry name" value="PPR"/>
    <property type="match status" value="12"/>
</dbReference>
<dbReference type="SUPFAM" id="SSF81901">
    <property type="entry name" value="HCP-like"/>
    <property type="match status" value="1"/>
</dbReference>
<dbReference type="Proteomes" id="UP000008810">
    <property type="component" value="Chromosome 3"/>
</dbReference>
<sequence>MLCSSQLRLLVSCFSPRLPSRAPLHAALRRPAPPRTSPPVRALRGLQTPARAMCSRSSLSHAAHCAELLLSLLHRGLLANARAVASRIGLAHTDPALSDALVACHSHLGNIASALTCFDHLIESRYVPSPASSAALLRAMCAASMYSEVVDLFVLWEGAPSPLPVSKFPFLIHGLCSKGAVDKARFLFDVMLGLGLAPPVRVYKSLVFTYCKARRSLEADEMCCLMVKNGMYLDRMLGTALVKGLCQEGRLELAMDVFNRMRVNEGAQLDAYAYTTMIGGLFEHGYVDHGWELYQEMKDRGMEPTPVTYNVMMWWYCKNKWVGAAMELYNVMVRGGVSPDLRCYTMLMTSLCKEGKLVEAEQLFTKMLERGVFPDHVLFISIARFFPKGWEVVFVRKALKAVAKLDCSGELLELSSLASGCSNMSLQQEAERLLDEMMRSNLLPIDAILNMMIIAMCSEGRLDVSYYLLDKLVAYGYEPSVLTYNIVIKYLCRQKRMDDARTLINLMQSRGVRPDMSTNSIMVTAYCKIGDIESALSLFDEMAKDGLEPSIAVYDSIIACLCRLGHFKEAEFTLRQMIEAGLVPDEVIYTTLLNGYSTMRHTKAACRVFDEMLERGLQPGSHAYGALINGLVKDNKIRKALHYLERMLEEGFATQTVIYTMLINQFFRKGEEWLGLDLVDLMMKNHVEPDLITYGALVTGICRNIDRRDMRPSLAAKLDEARYMLFRLLPQISFGTRKGKQKKKRMSSEEKIDLAQNIIQDLVESGMMPDLHIYNGMLNGLCRAQKMDDAYNLLSLMEQSGVLPNHVTYTILMNNDIRLGDSNRAIQLFNSLNSDGHVFDDVVYNTFIKGLSLARRTKEALSFFLMMQKRGFVPSKAAYDKIMEQLLAENSTDLALNIFDDMFCHGYIPRYSNYSSLLLVLAKDNQWREVDRVFMMMLEKGRSLDTETKKLLEELCYKQGELDLAFELEGMYSCSFLRGFGTKTQPSPEADGLAWVVSMLSTGSDGLSSSCAHILQDFQIFHWHSSALLLQIGNRRVLLGLFHDGILNFERFSRGEHMQSEEPFRNFWPNSLA</sequence>
<evidence type="ECO:0000313" key="6">
    <source>
        <dbReference type="EnsemblPlants" id="PNT67676"/>
    </source>
</evidence>
<dbReference type="InterPro" id="IPR002885">
    <property type="entry name" value="PPR_rpt"/>
</dbReference>
<feature type="repeat" description="PPR" evidence="4">
    <location>
        <begin position="270"/>
        <end position="304"/>
    </location>
</feature>
<feature type="repeat" description="PPR" evidence="4">
    <location>
        <begin position="164"/>
        <end position="198"/>
    </location>
</feature>
<feature type="repeat" description="PPR" evidence="4">
    <location>
        <begin position="340"/>
        <end position="374"/>
    </location>
</feature>
<evidence type="ECO:0000313" key="7">
    <source>
        <dbReference type="Proteomes" id="UP000008810"/>
    </source>
</evidence>
<name>A0A2K2D068_BRADI</name>
<feature type="repeat" description="PPR" evidence="4">
    <location>
        <begin position="840"/>
        <end position="874"/>
    </location>
</feature>
<evidence type="ECO:0008006" key="8">
    <source>
        <dbReference type="Google" id="ProtNLM"/>
    </source>
</evidence>
<reference evidence="5" key="2">
    <citation type="submission" date="2017-06" db="EMBL/GenBank/DDBJ databases">
        <title>WGS assembly of Brachypodium distachyon.</title>
        <authorList>
            <consortium name="The International Brachypodium Initiative"/>
            <person name="Lucas S."/>
            <person name="Harmon-Smith M."/>
            <person name="Lail K."/>
            <person name="Tice H."/>
            <person name="Grimwood J."/>
            <person name="Bruce D."/>
            <person name="Barry K."/>
            <person name="Shu S."/>
            <person name="Lindquist E."/>
            <person name="Wang M."/>
            <person name="Pitluck S."/>
            <person name="Vogel J.P."/>
            <person name="Garvin D.F."/>
            <person name="Mockler T.C."/>
            <person name="Schmutz J."/>
            <person name="Rokhsar D."/>
            <person name="Bevan M.W."/>
        </authorList>
    </citation>
    <scope>NUCLEOTIDE SEQUENCE</scope>
    <source>
        <strain evidence="5">Bd21</strain>
    </source>
</reference>
<feature type="repeat" description="PPR" evidence="4">
    <location>
        <begin position="480"/>
        <end position="514"/>
    </location>
</feature>
<dbReference type="Gene3D" id="1.25.40.10">
    <property type="entry name" value="Tetratricopeptide repeat domain"/>
    <property type="match status" value="7"/>
</dbReference>
<feature type="repeat" description="PPR" evidence="4">
    <location>
        <begin position="550"/>
        <end position="584"/>
    </location>
</feature>